<evidence type="ECO:0000313" key="2">
    <source>
        <dbReference type="Proteomes" id="UP000027222"/>
    </source>
</evidence>
<dbReference type="HOGENOM" id="CLU_747339_0_0_1"/>
<reference evidence="2" key="1">
    <citation type="journal article" date="2014" name="Proc. Natl. Acad. Sci. U.S.A.">
        <title>Extensive sampling of basidiomycete genomes demonstrates inadequacy of the white-rot/brown-rot paradigm for wood decay fungi.</title>
        <authorList>
            <person name="Riley R."/>
            <person name="Salamov A.A."/>
            <person name="Brown D.W."/>
            <person name="Nagy L.G."/>
            <person name="Floudas D."/>
            <person name="Held B.W."/>
            <person name="Levasseur A."/>
            <person name="Lombard V."/>
            <person name="Morin E."/>
            <person name="Otillar R."/>
            <person name="Lindquist E.A."/>
            <person name="Sun H."/>
            <person name="LaButti K.M."/>
            <person name="Schmutz J."/>
            <person name="Jabbour D."/>
            <person name="Luo H."/>
            <person name="Baker S.E."/>
            <person name="Pisabarro A.G."/>
            <person name="Walton J.D."/>
            <person name="Blanchette R.A."/>
            <person name="Henrissat B."/>
            <person name="Martin F."/>
            <person name="Cullen D."/>
            <person name="Hibbett D.S."/>
            <person name="Grigoriev I.V."/>
        </authorList>
    </citation>
    <scope>NUCLEOTIDE SEQUENCE [LARGE SCALE GENOMIC DNA]</scope>
    <source>
        <strain evidence="2">CBS 339.88</strain>
    </source>
</reference>
<accession>A0A067T269</accession>
<dbReference type="Proteomes" id="UP000027222">
    <property type="component" value="Unassembled WGS sequence"/>
</dbReference>
<protein>
    <submittedName>
        <fullName evidence="1">Uncharacterized protein</fullName>
    </submittedName>
</protein>
<gene>
    <name evidence="1" type="ORF">GALMADRAFT_280894</name>
</gene>
<dbReference type="EMBL" id="KL142386">
    <property type="protein sequence ID" value="KDR73118.1"/>
    <property type="molecule type" value="Genomic_DNA"/>
</dbReference>
<organism evidence="1 2">
    <name type="scientific">Galerina marginata (strain CBS 339.88)</name>
    <dbReference type="NCBI Taxonomy" id="685588"/>
    <lineage>
        <taxon>Eukaryota</taxon>
        <taxon>Fungi</taxon>
        <taxon>Dikarya</taxon>
        <taxon>Basidiomycota</taxon>
        <taxon>Agaricomycotina</taxon>
        <taxon>Agaricomycetes</taxon>
        <taxon>Agaricomycetidae</taxon>
        <taxon>Agaricales</taxon>
        <taxon>Agaricineae</taxon>
        <taxon>Strophariaceae</taxon>
        <taxon>Galerina</taxon>
    </lineage>
</organism>
<dbReference type="AlphaFoldDB" id="A0A067T269"/>
<name>A0A067T269_GALM3</name>
<keyword evidence="2" id="KW-1185">Reference proteome</keyword>
<sequence length="377" mass="40246">MGVSQVQSSFQNDGNFSQLDLQNVETGGPILRIETFRCSQPKGAFGTTASGTDVQTLAGKDHLGPTSNTTFRHIFSTGPPNKVTGLLEIREGYDVDGSWSVVMRDIDGKSPSFGHAILSTVKPTSDKHVKVSYNLAPPPGNLSPKVITSPIQAPIIKQVTGLVDLLDISASSATPGIAFVLDPNGTNTAALSDLSNFAAEVQAAHPEWARNVQVFERMGDFRDKCIHSGINLIGPDPALASEYLLVRAYRGVLIMAGRVFDPSMSAGASCLNVDNPLSLDTKPGVYLPFLAAYSHNVGLYQLGIDKVHSDYGGIPMALQPGSRLENSTKPVADSMNANRVLALLAAIFYAPDALPGMRAAKPQIEAFDHSHDFLKLF</sequence>
<evidence type="ECO:0000313" key="1">
    <source>
        <dbReference type="EMBL" id="KDR73118.1"/>
    </source>
</evidence>
<proteinExistence type="predicted"/>
<dbReference type="OrthoDB" id="3736729at2759"/>